<dbReference type="EMBL" id="PYFT01000001">
    <property type="protein sequence ID" value="PSR52057.1"/>
    <property type="molecule type" value="Genomic_DNA"/>
</dbReference>
<dbReference type="AlphaFoldDB" id="A0A2T2Y970"/>
<evidence type="ECO:0000313" key="2">
    <source>
        <dbReference type="EMBL" id="PSR52057.1"/>
    </source>
</evidence>
<reference evidence="2 3" key="1">
    <citation type="submission" date="2018-03" db="EMBL/GenBank/DDBJ databases">
        <title>Adhaeribacter sp. HMF7605 Genome sequencing and assembly.</title>
        <authorList>
            <person name="Kang H."/>
            <person name="Kang J."/>
            <person name="Cha I."/>
            <person name="Kim H."/>
            <person name="Joh K."/>
        </authorList>
    </citation>
    <scope>NUCLEOTIDE SEQUENCE [LARGE SCALE GENOMIC DNA]</scope>
    <source>
        <strain evidence="2 3">HMF7605</strain>
    </source>
</reference>
<dbReference type="PANTHER" id="PTHR43685:SF2">
    <property type="entry name" value="GLYCOSYLTRANSFERASE 2-LIKE DOMAIN-CONTAINING PROTEIN"/>
    <property type="match status" value="1"/>
</dbReference>
<organism evidence="2 3">
    <name type="scientific">Adhaeribacter arboris</name>
    <dbReference type="NCBI Taxonomy" id="2072846"/>
    <lineage>
        <taxon>Bacteria</taxon>
        <taxon>Pseudomonadati</taxon>
        <taxon>Bacteroidota</taxon>
        <taxon>Cytophagia</taxon>
        <taxon>Cytophagales</taxon>
        <taxon>Hymenobacteraceae</taxon>
        <taxon>Adhaeribacter</taxon>
    </lineage>
</organism>
<dbReference type="RefSeq" id="WP_106925309.1">
    <property type="nucleotide sequence ID" value="NZ_PYFT01000001.1"/>
</dbReference>
<evidence type="ECO:0000313" key="3">
    <source>
        <dbReference type="Proteomes" id="UP000240357"/>
    </source>
</evidence>
<proteinExistence type="predicted"/>
<dbReference type="InterPro" id="IPR029044">
    <property type="entry name" value="Nucleotide-diphossugar_trans"/>
</dbReference>
<name>A0A2T2Y970_9BACT</name>
<sequence>MQVSVIIPNYNHATFLDKRINSILNQTYQNFEIIILDDCSTDSSSKIIEQYRENPKISHIIINSKNSGSTYIQWKRGIELASGDWVWIAESDDWCEPTFLEEMYFLVVNFPSTTLAYCQSLIVSDDKILRLTSNPMLYSFVNGKEWIVQNMLGKCDLENASMAIFKRKAFYQLSEEFIMFRQCGDWLFWCEIAQQGSVAVSGKYLNYFRKHSSNVTSTGWTSGRYYLEGSIIFKKLIVDLKLTEEEVSYGLKKLLNQLYKDKSIFNPKFYKELLNSVISIYPSIAQGMIKQFSKQQRRELFKYYIKKFLP</sequence>
<gene>
    <name evidence="2" type="ORF">AHMF7605_00245</name>
</gene>
<dbReference type="Proteomes" id="UP000240357">
    <property type="component" value="Unassembled WGS sequence"/>
</dbReference>
<dbReference type="OrthoDB" id="9815829at2"/>
<dbReference type="InterPro" id="IPR001173">
    <property type="entry name" value="Glyco_trans_2-like"/>
</dbReference>
<dbReference type="InterPro" id="IPR050834">
    <property type="entry name" value="Glycosyltransf_2"/>
</dbReference>
<dbReference type="SUPFAM" id="SSF53448">
    <property type="entry name" value="Nucleotide-diphospho-sugar transferases"/>
    <property type="match status" value="1"/>
</dbReference>
<dbReference type="CDD" id="cd00761">
    <property type="entry name" value="Glyco_tranf_GTA_type"/>
    <property type="match status" value="1"/>
</dbReference>
<evidence type="ECO:0000259" key="1">
    <source>
        <dbReference type="Pfam" id="PF00535"/>
    </source>
</evidence>
<dbReference type="GO" id="GO:0016740">
    <property type="term" value="F:transferase activity"/>
    <property type="evidence" value="ECO:0007669"/>
    <property type="project" value="UniProtKB-KW"/>
</dbReference>
<dbReference type="Pfam" id="PF00535">
    <property type="entry name" value="Glycos_transf_2"/>
    <property type="match status" value="1"/>
</dbReference>
<keyword evidence="3" id="KW-1185">Reference proteome</keyword>
<dbReference type="Gene3D" id="3.90.550.10">
    <property type="entry name" value="Spore Coat Polysaccharide Biosynthesis Protein SpsA, Chain A"/>
    <property type="match status" value="1"/>
</dbReference>
<accession>A0A2T2Y970</accession>
<dbReference type="PANTHER" id="PTHR43685">
    <property type="entry name" value="GLYCOSYLTRANSFERASE"/>
    <property type="match status" value="1"/>
</dbReference>
<feature type="domain" description="Glycosyltransferase 2-like" evidence="1">
    <location>
        <begin position="4"/>
        <end position="113"/>
    </location>
</feature>
<keyword evidence="2" id="KW-0808">Transferase</keyword>
<protein>
    <submittedName>
        <fullName evidence="2">Glycosyltransferase family 2 protein</fullName>
    </submittedName>
</protein>
<comment type="caution">
    <text evidence="2">The sequence shown here is derived from an EMBL/GenBank/DDBJ whole genome shotgun (WGS) entry which is preliminary data.</text>
</comment>